<dbReference type="SUPFAM" id="SSF53448">
    <property type="entry name" value="Nucleotide-diphospho-sugar transferases"/>
    <property type="match status" value="1"/>
</dbReference>
<name>A0A9D1UA64_9FIRM</name>
<proteinExistence type="predicted"/>
<feature type="domain" description="Glycosyltransferase 2-like" evidence="1">
    <location>
        <begin position="11"/>
        <end position="151"/>
    </location>
</feature>
<evidence type="ECO:0000313" key="2">
    <source>
        <dbReference type="EMBL" id="HIW80369.1"/>
    </source>
</evidence>
<dbReference type="AlphaFoldDB" id="A0A9D1UA64"/>
<dbReference type="Gene3D" id="3.90.550.10">
    <property type="entry name" value="Spore Coat Polysaccharide Biosynthesis Protein SpsA, Chain A"/>
    <property type="match status" value="1"/>
</dbReference>
<accession>A0A9D1UA64</accession>
<dbReference type="PANTHER" id="PTHR22916">
    <property type="entry name" value="GLYCOSYLTRANSFERASE"/>
    <property type="match status" value="1"/>
</dbReference>
<sequence length="495" mass="57700">MRKDMDKPLVSVIMPCFNHEKYVAEAIESVLNQTYDNIEFIALDNGSTDGSYEIMKRYEDRLAKLLHFEKNDIAKAGEALRRNCTGEYIAFMTSDDVWLPEKLEKQMRIFQEKKDVKVCFTWANLIDDDSNITSSGGNNIFCDRNRSREEWVERLFWYGNCMAYPSTVVEKESYFQVLTQLKPFYQLPDKYLWLLYLMEHNIYLIEEALVNYRWHTGGENRNMSAPDSAVSVRTYNERAMIAEYIMEQMPDELFLGAFGKYMQNSNAITHEEILCEKFFILMALAKVNPCIEQAVIDFYYRNNHYVPNVGDCLTLTLQENYHFSYLDFQEYCGNHGIGAMYLKLQYSKALENLCQKQKLELQGLHAALDSDLDREGRIALFRRTVYTGLNEDTQKAVQLLAECIGNIIFWIDQSSDEEIQENLPKMLDNVRGMADLLKKVWESFLHMDFDMDAGEWNKCLALLEKETVGAEELSDGILPVFIKVYIALQQYIAQE</sequence>
<reference evidence="2" key="2">
    <citation type="submission" date="2021-04" db="EMBL/GenBank/DDBJ databases">
        <authorList>
            <person name="Gilroy R."/>
        </authorList>
    </citation>
    <scope>NUCLEOTIDE SEQUENCE</scope>
    <source>
        <strain evidence="2">CHK195-6426</strain>
    </source>
</reference>
<gene>
    <name evidence="2" type="ORF">H9742_02395</name>
</gene>
<keyword evidence="2" id="KW-0808">Transferase</keyword>
<protein>
    <submittedName>
        <fullName evidence="2">Glycosyltransferase</fullName>
        <ecNumber evidence="2">2.4.-.-</ecNumber>
    </submittedName>
</protein>
<comment type="caution">
    <text evidence="2">The sequence shown here is derived from an EMBL/GenBank/DDBJ whole genome shotgun (WGS) entry which is preliminary data.</text>
</comment>
<keyword evidence="2" id="KW-0328">Glycosyltransferase</keyword>
<dbReference type="InterPro" id="IPR001173">
    <property type="entry name" value="Glyco_trans_2-like"/>
</dbReference>
<reference evidence="2" key="1">
    <citation type="journal article" date="2021" name="PeerJ">
        <title>Extensive microbial diversity within the chicken gut microbiome revealed by metagenomics and culture.</title>
        <authorList>
            <person name="Gilroy R."/>
            <person name="Ravi A."/>
            <person name="Getino M."/>
            <person name="Pursley I."/>
            <person name="Horton D.L."/>
            <person name="Alikhan N.F."/>
            <person name="Baker D."/>
            <person name="Gharbi K."/>
            <person name="Hall N."/>
            <person name="Watson M."/>
            <person name="Adriaenssens E.M."/>
            <person name="Foster-Nyarko E."/>
            <person name="Jarju S."/>
            <person name="Secka A."/>
            <person name="Antonio M."/>
            <person name="Oren A."/>
            <person name="Chaudhuri R.R."/>
            <person name="La Ragione R."/>
            <person name="Hildebrand F."/>
            <person name="Pallen M.J."/>
        </authorList>
    </citation>
    <scope>NUCLEOTIDE SEQUENCE</scope>
    <source>
        <strain evidence="2">CHK195-6426</strain>
    </source>
</reference>
<dbReference type="Pfam" id="PF00535">
    <property type="entry name" value="Glycos_transf_2"/>
    <property type="match status" value="1"/>
</dbReference>
<organism evidence="2 3">
    <name type="scientific">Candidatus Acetatifactor stercoripullorum</name>
    <dbReference type="NCBI Taxonomy" id="2838414"/>
    <lineage>
        <taxon>Bacteria</taxon>
        <taxon>Bacillati</taxon>
        <taxon>Bacillota</taxon>
        <taxon>Clostridia</taxon>
        <taxon>Lachnospirales</taxon>
        <taxon>Lachnospiraceae</taxon>
        <taxon>Acetatifactor</taxon>
    </lineage>
</organism>
<dbReference type="Proteomes" id="UP000824265">
    <property type="component" value="Unassembled WGS sequence"/>
</dbReference>
<evidence type="ECO:0000313" key="3">
    <source>
        <dbReference type="Proteomes" id="UP000824265"/>
    </source>
</evidence>
<evidence type="ECO:0000259" key="1">
    <source>
        <dbReference type="Pfam" id="PF00535"/>
    </source>
</evidence>
<dbReference type="EMBL" id="DXGH01000010">
    <property type="protein sequence ID" value="HIW80369.1"/>
    <property type="molecule type" value="Genomic_DNA"/>
</dbReference>
<dbReference type="PANTHER" id="PTHR22916:SF3">
    <property type="entry name" value="UDP-GLCNAC:BETAGAL BETA-1,3-N-ACETYLGLUCOSAMINYLTRANSFERASE-LIKE PROTEIN 1"/>
    <property type="match status" value="1"/>
</dbReference>
<dbReference type="GO" id="GO:0016758">
    <property type="term" value="F:hexosyltransferase activity"/>
    <property type="evidence" value="ECO:0007669"/>
    <property type="project" value="UniProtKB-ARBA"/>
</dbReference>
<dbReference type="EC" id="2.4.-.-" evidence="2"/>
<dbReference type="InterPro" id="IPR029044">
    <property type="entry name" value="Nucleotide-diphossugar_trans"/>
</dbReference>